<dbReference type="GO" id="GO:0031175">
    <property type="term" value="P:neuron projection development"/>
    <property type="evidence" value="ECO:0007669"/>
    <property type="project" value="Ensembl"/>
</dbReference>
<feature type="chain" id="PRO_5010552438" description="Interleukin-6" evidence="12">
    <location>
        <begin position="26"/>
        <end position="209"/>
    </location>
</feature>
<dbReference type="GO" id="GO:0070102">
    <property type="term" value="P:interleukin-6-mediated signaling pathway"/>
    <property type="evidence" value="ECO:0007669"/>
    <property type="project" value="Ensembl"/>
</dbReference>
<dbReference type="GO" id="GO:0032722">
    <property type="term" value="P:positive regulation of chemokine production"/>
    <property type="evidence" value="ECO:0007669"/>
    <property type="project" value="Ensembl"/>
</dbReference>
<feature type="disulfide bond" evidence="11">
    <location>
        <begin position="69"/>
        <end position="75"/>
    </location>
</feature>
<dbReference type="RefSeq" id="XP_008064388.1">
    <property type="nucleotide sequence ID" value="XM_008066197.1"/>
</dbReference>
<dbReference type="PRINTS" id="PR00433">
    <property type="entry name" value="IL6GCSFMGF"/>
</dbReference>
<dbReference type="SMART" id="SM00126">
    <property type="entry name" value="IL6"/>
    <property type="match status" value="1"/>
</dbReference>
<keyword evidence="8 11" id="KW-1015">Disulfide bond</keyword>
<dbReference type="PIRSF" id="PIRSF001935">
    <property type="entry name" value="IL6_MGF_GCSF"/>
    <property type="match status" value="1"/>
</dbReference>
<sequence>MNSLSTSTLGPVAFSLGLFLVMAAAFPTTPRPLGEDSTDAAPSNRPSYTTPEHIEELIKRILGLAKEMCQKSFGCDNSREVLAGNNLNLPKMEKEDGCFESGFNKETCLKKITTGLLEFQVYLEYLQNKFEGNKEHAETVLIGTKAMIQYLKTKVKNPDAVATPDPTANAILLVKLKSQGQWLQNTTIHLILRSLIHFLHSSARAIRVK</sequence>
<keyword evidence="5" id="KW-0202">Cytokine</keyword>
<dbReference type="AlphaFoldDB" id="A0A1U7U6M6"/>
<dbReference type="GO" id="GO:0032731">
    <property type="term" value="P:positive regulation of interleukin-1 beta production"/>
    <property type="evidence" value="ECO:0007669"/>
    <property type="project" value="Ensembl"/>
</dbReference>
<gene>
    <name evidence="14" type="primary">IL6</name>
</gene>
<dbReference type="GO" id="GO:0071222">
    <property type="term" value="P:cellular response to lipopolysaccharide"/>
    <property type="evidence" value="ECO:0007669"/>
    <property type="project" value="Ensembl"/>
</dbReference>
<dbReference type="GO" id="GO:0007259">
    <property type="term" value="P:cell surface receptor signaling pathway via JAK-STAT"/>
    <property type="evidence" value="ECO:0007669"/>
    <property type="project" value="Ensembl"/>
</dbReference>
<dbReference type="GO" id="GO:0043410">
    <property type="term" value="P:positive regulation of MAPK cascade"/>
    <property type="evidence" value="ECO:0007669"/>
    <property type="project" value="Ensembl"/>
</dbReference>
<keyword evidence="4" id="KW-0011">Acute phase</keyword>
<evidence type="ECO:0000313" key="14">
    <source>
        <dbReference type="RefSeq" id="XP_008064388.1"/>
    </source>
</evidence>
<feature type="disulfide bond" evidence="11">
    <location>
        <begin position="98"/>
        <end position="108"/>
    </location>
</feature>
<dbReference type="GO" id="GO:0050871">
    <property type="term" value="P:positive regulation of B cell activation"/>
    <property type="evidence" value="ECO:0007669"/>
    <property type="project" value="Ensembl"/>
</dbReference>
<dbReference type="GeneID" id="103268608"/>
<dbReference type="InterPro" id="IPR009079">
    <property type="entry name" value="4_helix_cytokine-like_core"/>
</dbReference>
<dbReference type="PRINTS" id="PR00434">
    <property type="entry name" value="INTERLEUKIN6"/>
</dbReference>
<evidence type="ECO:0000256" key="1">
    <source>
        <dbReference type="ARBA" id="ARBA00004613"/>
    </source>
</evidence>
<evidence type="ECO:0000256" key="11">
    <source>
        <dbReference type="PIRSR" id="PIRSR001935-1"/>
    </source>
</evidence>
<dbReference type="GO" id="GO:0032733">
    <property type="term" value="P:positive regulation of interleukin-10 production"/>
    <property type="evidence" value="ECO:0007669"/>
    <property type="project" value="Ensembl"/>
</dbReference>
<evidence type="ECO:0000313" key="13">
    <source>
        <dbReference type="Proteomes" id="UP000189704"/>
    </source>
</evidence>
<dbReference type="GO" id="GO:0005615">
    <property type="term" value="C:extracellular space"/>
    <property type="evidence" value="ECO:0007669"/>
    <property type="project" value="UniProtKB-KW"/>
</dbReference>
<dbReference type="GO" id="GO:0050796">
    <property type="term" value="P:regulation of insulin secretion"/>
    <property type="evidence" value="ECO:0007669"/>
    <property type="project" value="Ensembl"/>
</dbReference>
<evidence type="ECO:0000256" key="8">
    <source>
        <dbReference type="ARBA" id="ARBA00023157"/>
    </source>
</evidence>
<dbReference type="GO" id="GO:0010573">
    <property type="term" value="P:vascular endothelial growth factor production"/>
    <property type="evidence" value="ECO:0007669"/>
    <property type="project" value="Ensembl"/>
</dbReference>
<evidence type="ECO:0000256" key="12">
    <source>
        <dbReference type="SAM" id="SignalP"/>
    </source>
</evidence>
<evidence type="ECO:0000256" key="9">
    <source>
        <dbReference type="ARBA" id="ARBA00023441"/>
    </source>
</evidence>
<feature type="signal peptide" evidence="12">
    <location>
        <begin position="1"/>
        <end position="25"/>
    </location>
</feature>
<dbReference type="GO" id="GO:0006953">
    <property type="term" value="P:acute-phase response"/>
    <property type="evidence" value="ECO:0007669"/>
    <property type="project" value="UniProtKB-KW"/>
</dbReference>
<dbReference type="GO" id="GO:0032760">
    <property type="term" value="P:positive regulation of tumor necrosis factor production"/>
    <property type="evidence" value="ECO:0007669"/>
    <property type="project" value="Ensembl"/>
</dbReference>
<evidence type="ECO:0000256" key="10">
    <source>
        <dbReference type="ARBA" id="ARBA00023468"/>
    </source>
</evidence>
<dbReference type="GO" id="GO:0005138">
    <property type="term" value="F:interleukin-6 receptor binding"/>
    <property type="evidence" value="ECO:0007669"/>
    <property type="project" value="Ensembl"/>
</dbReference>
<dbReference type="GO" id="GO:0042102">
    <property type="term" value="P:positive regulation of T cell proliferation"/>
    <property type="evidence" value="ECO:0007669"/>
    <property type="project" value="Ensembl"/>
</dbReference>
<evidence type="ECO:0000256" key="2">
    <source>
        <dbReference type="ARBA" id="ARBA00007432"/>
    </source>
</evidence>
<protein>
    <recommendedName>
        <fullName evidence="3">Interleukin-6</fullName>
    </recommendedName>
</protein>
<dbReference type="GO" id="GO:0042802">
    <property type="term" value="F:identical protein binding"/>
    <property type="evidence" value="ECO:0007669"/>
    <property type="project" value="Ensembl"/>
</dbReference>
<dbReference type="GO" id="GO:0060252">
    <property type="term" value="P:positive regulation of glial cell proliferation"/>
    <property type="evidence" value="ECO:0007669"/>
    <property type="project" value="Ensembl"/>
</dbReference>
<dbReference type="GO" id="GO:2000635">
    <property type="term" value="P:negative regulation of primary miRNA processing"/>
    <property type="evidence" value="ECO:0007669"/>
    <property type="project" value="Ensembl"/>
</dbReference>
<comment type="function">
    <text evidence="9">Cytokine with a wide variety of biological functions in immunity, tissue regeneration, and metabolism. Binds to IL6R, then the complex associates to the signaling subunit IL6ST/gp130 to trigger the intracellular IL6-signaling pathway. The interaction with the membrane-bound IL6R and IL6ST stimulates 'classic signaling', whereas the binding of IL6 and soluble IL6R to IL6ST stimulates 'trans-signaling'. Alternatively, 'cluster signaling' occurs when membrane-bound IL6:IL6R complexes on transmitter cells activate IL6ST receptors on neighboring receiver cells.</text>
</comment>
<dbReference type="GO" id="GO:0070301">
    <property type="term" value="P:cellular response to hydrogen peroxide"/>
    <property type="evidence" value="ECO:0007669"/>
    <property type="project" value="Ensembl"/>
</dbReference>
<dbReference type="GO" id="GO:1902895">
    <property type="term" value="P:positive regulation of miRNA transcription"/>
    <property type="evidence" value="ECO:0007669"/>
    <property type="project" value="Ensembl"/>
</dbReference>
<dbReference type="GO" id="GO:0002639">
    <property type="term" value="P:positive regulation of immunoglobulin production"/>
    <property type="evidence" value="ECO:0007669"/>
    <property type="project" value="Ensembl"/>
</dbReference>
<dbReference type="OMA" id="FSKCENS"/>
<dbReference type="PANTHER" id="PTHR48494:SF1">
    <property type="entry name" value="INTERLEUKIN-6"/>
    <property type="match status" value="1"/>
</dbReference>
<keyword evidence="13" id="KW-1185">Reference proteome</keyword>
<dbReference type="GO" id="GO:0070092">
    <property type="term" value="P:regulation of glucagon secretion"/>
    <property type="evidence" value="ECO:0007669"/>
    <property type="project" value="Ensembl"/>
</dbReference>
<comment type="similarity">
    <text evidence="2">Belongs to the IL-6 superfamily.</text>
</comment>
<dbReference type="Pfam" id="PF00489">
    <property type="entry name" value="IL6"/>
    <property type="match status" value="1"/>
</dbReference>
<dbReference type="KEGG" id="csyr:103268608"/>
<dbReference type="InterPro" id="IPR030473">
    <property type="entry name" value="IL6/GCSF/MGF_CS"/>
</dbReference>
<dbReference type="GO" id="GO:0001781">
    <property type="term" value="P:neutrophil apoptotic process"/>
    <property type="evidence" value="ECO:0007669"/>
    <property type="project" value="Ensembl"/>
</dbReference>
<dbReference type="GO" id="GO:0042593">
    <property type="term" value="P:glucose homeostasis"/>
    <property type="evidence" value="ECO:0007669"/>
    <property type="project" value="Ensembl"/>
</dbReference>
<dbReference type="InterPro" id="IPR030474">
    <property type="entry name" value="IL-6/GCSF/MGF"/>
</dbReference>
<reference evidence="14" key="1">
    <citation type="submission" date="2025-08" db="UniProtKB">
        <authorList>
            <consortium name="RefSeq"/>
        </authorList>
    </citation>
    <scope>IDENTIFICATION</scope>
</reference>
<dbReference type="GO" id="GO:0005896">
    <property type="term" value="C:interleukin-6 receptor complex"/>
    <property type="evidence" value="ECO:0007669"/>
    <property type="project" value="Ensembl"/>
</dbReference>
<evidence type="ECO:0000256" key="7">
    <source>
        <dbReference type="ARBA" id="ARBA00023030"/>
    </source>
</evidence>
<dbReference type="GO" id="GO:0045727">
    <property type="term" value="P:positive regulation of translation"/>
    <property type="evidence" value="ECO:0007669"/>
    <property type="project" value="Ensembl"/>
</dbReference>
<dbReference type="GO" id="GO:0051607">
    <property type="term" value="P:defense response to virus"/>
    <property type="evidence" value="ECO:0007669"/>
    <property type="project" value="Ensembl"/>
</dbReference>
<dbReference type="GO" id="GO:0045944">
    <property type="term" value="P:positive regulation of transcription by RNA polymerase II"/>
    <property type="evidence" value="ECO:0007669"/>
    <property type="project" value="Ensembl"/>
</dbReference>
<dbReference type="GO" id="GO:0008083">
    <property type="term" value="F:growth factor activity"/>
    <property type="evidence" value="ECO:0007669"/>
    <property type="project" value="UniProtKB-KW"/>
</dbReference>
<keyword evidence="7" id="KW-0339">Growth factor</keyword>
<proteinExistence type="inferred from homology"/>
<dbReference type="GO" id="GO:0032757">
    <property type="term" value="P:positive regulation of interleukin-8 production"/>
    <property type="evidence" value="ECO:0007669"/>
    <property type="project" value="Ensembl"/>
</dbReference>
<dbReference type="STRING" id="1868482.ENSTSYP00000031540"/>
<dbReference type="GO" id="GO:0002675">
    <property type="term" value="P:positive regulation of acute inflammatory response"/>
    <property type="evidence" value="ECO:0007669"/>
    <property type="project" value="Ensembl"/>
</dbReference>
<dbReference type="GO" id="GO:0002384">
    <property type="term" value="P:hepatic immune response"/>
    <property type="evidence" value="ECO:0007669"/>
    <property type="project" value="Ensembl"/>
</dbReference>
<dbReference type="GO" id="GO:0010718">
    <property type="term" value="P:positive regulation of epithelial to mesenchymal transition"/>
    <property type="evidence" value="ECO:0007669"/>
    <property type="project" value="Ensembl"/>
</dbReference>
<dbReference type="GO" id="GO:1902512">
    <property type="term" value="P:positive regulation of apoptotic DNA fragmentation"/>
    <property type="evidence" value="ECO:0007669"/>
    <property type="project" value="Ensembl"/>
</dbReference>
<dbReference type="GO" id="GO:0048661">
    <property type="term" value="P:positive regulation of smooth muscle cell proliferation"/>
    <property type="evidence" value="ECO:0007669"/>
    <property type="project" value="Ensembl"/>
</dbReference>
<evidence type="ECO:0000256" key="4">
    <source>
        <dbReference type="ARBA" id="ARBA00022486"/>
    </source>
</evidence>
<dbReference type="GO" id="GO:0043065">
    <property type="term" value="P:positive regulation of apoptotic process"/>
    <property type="evidence" value="ECO:0007669"/>
    <property type="project" value="Ensembl"/>
</dbReference>
<dbReference type="GO" id="GO:0032755">
    <property type="term" value="P:positive regulation of interleukin-6 production"/>
    <property type="evidence" value="ECO:0007669"/>
    <property type="project" value="Ensembl"/>
</dbReference>
<dbReference type="GO" id="GO:0090594">
    <property type="term" value="P:inflammatory response to wounding"/>
    <property type="evidence" value="ECO:0007669"/>
    <property type="project" value="Ensembl"/>
</dbReference>
<accession>A0A1U7U6M6</accession>
<keyword evidence="12" id="KW-0732">Signal</keyword>
<dbReference type="GO" id="GO:0005125">
    <property type="term" value="F:cytokine activity"/>
    <property type="evidence" value="ECO:0007669"/>
    <property type="project" value="UniProtKB-KW"/>
</dbReference>
<dbReference type="GO" id="GO:0046427">
    <property type="term" value="P:positive regulation of receptor signaling pathway via JAK-STAT"/>
    <property type="evidence" value="ECO:0007669"/>
    <property type="project" value="Ensembl"/>
</dbReference>
<dbReference type="Proteomes" id="UP000189704">
    <property type="component" value="Unplaced"/>
</dbReference>
<dbReference type="GO" id="GO:0010575">
    <property type="term" value="P:positive regulation of vascular endothelial growth factor production"/>
    <property type="evidence" value="ECO:0007669"/>
    <property type="project" value="Ensembl"/>
</dbReference>
<comment type="subcellular location">
    <subcellularLocation>
        <location evidence="1">Secreted</location>
    </subcellularLocation>
</comment>
<keyword evidence="6" id="KW-0964">Secreted</keyword>
<dbReference type="GO" id="GO:0043066">
    <property type="term" value="P:negative regulation of apoptotic process"/>
    <property type="evidence" value="ECO:0007669"/>
    <property type="project" value="Ensembl"/>
</dbReference>
<organism evidence="13 14">
    <name type="scientific">Carlito syrichta</name>
    <name type="common">Philippine tarsier</name>
    <name type="synonym">Tarsius syrichta</name>
    <dbReference type="NCBI Taxonomy" id="1868482"/>
    <lineage>
        <taxon>Eukaryota</taxon>
        <taxon>Metazoa</taxon>
        <taxon>Chordata</taxon>
        <taxon>Craniata</taxon>
        <taxon>Vertebrata</taxon>
        <taxon>Euteleostomi</taxon>
        <taxon>Mammalia</taxon>
        <taxon>Eutheria</taxon>
        <taxon>Euarchontoglires</taxon>
        <taxon>Primates</taxon>
        <taxon>Haplorrhini</taxon>
        <taxon>Tarsiiformes</taxon>
        <taxon>Tarsiidae</taxon>
        <taxon>Carlito</taxon>
    </lineage>
</organism>
<evidence type="ECO:0000256" key="6">
    <source>
        <dbReference type="ARBA" id="ARBA00022525"/>
    </source>
</evidence>
<comment type="subunit">
    <text evidence="10">Component of a hexamer of two molecules each of IL6, IL6R and IL6ST; first binds to IL6R to associate with the signaling subunit IL6ST. Interacts with IL6R (via the N-terminal ectodomain); this interaction may be affected by IL6R-binding with SORL1, hence decreasing IL6 cis signaling. Interacts with SORL1 (via the N-terminal ectodomain); this interaction leads to IL6 internalization and lysosomal degradation. May form a trimeric complex with the soluble SORL1 ectodomain and soluble IL6R receptor; this interaction might stabilize circulating IL6, hence promoting IL6 trans signaling.</text>
</comment>
<dbReference type="CTD" id="3569"/>
<dbReference type="GO" id="GO:1900017">
    <property type="term" value="P:positive regulation of cytokine production involved in inflammatory response"/>
    <property type="evidence" value="ECO:0007669"/>
    <property type="project" value="Ensembl"/>
</dbReference>
<dbReference type="PANTHER" id="PTHR48494">
    <property type="entry name" value="INTERLEUKIN-6"/>
    <property type="match status" value="1"/>
</dbReference>
<dbReference type="SUPFAM" id="SSF47266">
    <property type="entry name" value="4-helical cytokines"/>
    <property type="match status" value="1"/>
</dbReference>
<name>A0A1U7U6M6_CARSF</name>
<dbReference type="GO" id="GO:0090091">
    <property type="term" value="P:positive regulation of extracellular matrix disassembly"/>
    <property type="evidence" value="ECO:0007669"/>
    <property type="project" value="Ensembl"/>
</dbReference>
<dbReference type="Gene3D" id="1.20.1250.10">
    <property type="match status" value="1"/>
</dbReference>
<dbReference type="GO" id="GO:1901731">
    <property type="term" value="P:positive regulation of platelet aggregation"/>
    <property type="evidence" value="ECO:0007669"/>
    <property type="project" value="Ensembl"/>
</dbReference>
<dbReference type="OrthoDB" id="8943569at2759"/>
<evidence type="ECO:0000256" key="3">
    <source>
        <dbReference type="ARBA" id="ARBA00019464"/>
    </source>
</evidence>
<dbReference type="GO" id="GO:0032966">
    <property type="term" value="P:negative regulation of collagen biosynthetic process"/>
    <property type="evidence" value="ECO:0007669"/>
    <property type="project" value="Ensembl"/>
</dbReference>
<dbReference type="GO" id="GO:1904996">
    <property type="term" value="P:positive regulation of leukocyte adhesion to vascular endothelial cell"/>
    <property type="evidence" value="ECO:0007669"/>
    <property type="project" value="Ensembl"/>
</dbReference>
<dbReference type="GO" id="GO:0051384">
    <property type="term" value="P:response to glucocorticoid"/>
    <property type="evidence" value="ECO:0007669"/>
    <property type="project" value="Ensembl"/>
</dbReference>
<evidence type="ECO:0000256" key="5">
    <source>
        <dbReference type="ARBA" id="ARBA00022514"/>
    </source>
</evidence>
<dbReference type="InterPro" id="IPR003574">
    <property type="entry name" value="IL-6-like"/>
</dbReference>
<dbReference type="PROSITE" id="PS00254">
    <property type="entry name" value="INTERLEUKIN_6"/>
    <property type="match status" value="1"/>
</dbReference>